<gene>
    <name evidence="2" type="ORF">J8380_10090</name>
</gene>
<evidence type="ECO:0000313" key="2">
    <source>
        <dbReference type="EMBL" id="QTR48650.1"/>
    </source>
</evidence>
<evidence type="ECO:0000313" key="3">
    <source>
        <dbReference type="Proteomes" id="UP000672027"/>
    </source>
</evidence>
<dbReference type="RefSeq" id="WP_210225535.1">
    <property type="nucleotide sequence ID" value="NZ_CP072800.1"/>
</dbReference>
<proteinExistence type="predicted"/>
<keyword evidence="1" id="KW-0472">Membrane</keyword>
<keyword evidence="1" id="KW-0812">Transmembrane</keyword>
<keyword evidence="1" id="KW-1133">Transmembrane helix</keyword>
<protein>
    <submittedName>
        <fullName evidence="2">Uncharacterized protein</fullName>
    </submittedName>
</protein>
<name>A0ABX7WYD2_9GAMM</name>
<reference evidence="2 3" key="1">
    <citation type="submission" date="2021-04" db="EMBL/GenBank/DDBJ databases">
        <title>Genomics, taxonomy and metabolism of representatives of sulfur bacteria of the genus Thiothrix: Thiothrix fructosivorans QT, Thiothrix unzii A1T and three new species, Thiothrix subterranea sp. nov., Thiothrix litoralis sp. nov. and 'Candidatus Thiothrix anitrata' sp. nov.</title>
        <authorList>
            <person name="Ravin N.V."/>
            <person name="Smolyakov D."/>
            <person name="Rudenko T.S."/>
            <person name="Mardanov A.V."/>
            <person name="Beletsky A.V."/>
            <person name="Markov N.D."/>
            <person name="Fomenkov A.I."/>
            <person name="Roberts R.J."/>
            <person name="Karnachuk O.V."/>
            <person name="Novikov A."/>
            <person name="Grabovich M.Y."/>
        </authorList>
    </citation>
    <scope>NUCLEOTIDE SEQUENCE [LARGE SCALE GENOMIC DNA]</scope>
    <source>
        <strain evidence="2 3">A52</strain>
    </source>
</reference>
<dbReference type="EMBL" id="CP072800">
    <property type="protein sequence ID" value="QTR48650.1"/>
    <property type="molecule type" value="Genomic_DNA"/>
</dbReference>
<organism evidence="2 3">
    <name type="scientific">Candidatus Thiothrix anitrata</name>
    <dbReference type="NCBI Taxonomy" id="2823902"/>
    <lineage>
        <taxon>Bacteria</taxon>
        <taxon>Pseudomonadati</taxon>
        <taxon>Pseudomonadota</taxon>
        <taxon>Gammaproteobacteria</taxon>
        <taxon>Thiotrichales</taxon>
        <taxon>Thiotrichaceae</taxon>
        <taxon>Thiothrix</taxon>
    </lineage>
</organism>
<evidence type="ECO:0000256" key="1">
    <source>
        <dbReference type="SAM" id="Phobius"/>
    </source>
</evidence>
<feature type="transmembrane region" description="Helical" evidence="1">
    <location>
        <begin position="65"/>
        <end position="86"/>
    </location>
</feature>
<sequence>MKILSALNGWVLGVLRGACMVYRYRYHYPFVQKVMFLSLWILGGFFVLINFLSNPILSVESTAPVLSMALVTIQVGLLITLWCMFFKASCSMGQMLRWFVVGVVILPYLAQIGLLSFQSL</sequence>
<feature type="transmembrane region" description="Helical" evidence="1">
    <location>
        <begin position="98"/>
        <end position="117"/>
    </location>
</feature>
<dbReference type="Proteomes" id="UP000672027">
    <property type="component" value="Chromosome"/>
</dbReference>
<feature type="transmembrane region" description="Helical" evidence="1">
    <location>
        <begin position="34"/>
        <end position="53"/>
    </location>
</feature>
<keyword evidence="3" id="KW-1185">Reference proteome</keyword>
<accession>A0ABX7WYD2</accession>